<dbReference type="Proteomes" id="UP001358586">
    <property type="component" value="Chromosome 6"/>
</dbReference>
<comment type="caution">
    <text evidence="2">The sequence shown here is derived from an EMBL/GenBank/DDBJ whole genome shotgun (WGS) entry which is preliminary data.</text>
</comment>
<accession>A0ABR0PMQ5</accession>
<evidence type="ECO:0000259" key="1">
    <source>
        <dbReference type="Pfam" id="PF20167"/>
    </source>
</evidence>
<dbReference type="EMBL" id="JARKNE010000006">
    <property type="protein sequence ID" value="KAK5825710.1"/>
    <property type="molecule type" value="Genomic_DNA"/>
</dbReference>
<protein>
    <recommendedName>
        <fullName evidence="1">Putative plant transposon protein domain-containing protein</fullName>
    </recommendedName>
</protein>
<reference evidence="2 3" key="1">
    <citation type="submission" date="2023-03" db="EMBL/GenBank/DDBJ databases">
        <title>WGS of Gossypium arboreum.</title>
        <authorList>
            <person name="Yu D."/>
        </authorList>
    </citation>
    <scope>NUCLEOTIDE SEQUENCE [LARGE SCALE GENOMIC DNA]</scope>
    <source>
        <tissue evidence="2">Leaf</tissue>
    </source>
</reference>
<gene>
    <name evidence="2" type="ORF">PVK06_020569</name>
</gene>
<feature type="domain" description="Putative plant transposon protein" evidence="1">
    <location>
        <begin position="63"/>
        <end position="176"/>
    </location>
</feature>
<dbReference type="Pfam" id="PF20167">
    <property type="entry name" value="Transposase_32"/>
    <property type="match status" value="1"/>
</dbReference>
<evidence type="ECO:0000313" key="3">
    <source>
        <dbReference type="Proteomes" id="UP001358586"/>
    </source>
</evidence>
<organism evidence="2 3">
    <name type="scientific">Gossypium arboreum</name>
    <name type="common">Tree cotton</name>
    <name type="synonym">Gossypium nanking</name>
    <dbReference type="NCBI Taxonomy" id="29729"/>
    <lineage>
        <taxon>Eukaryota</taxon>
        <taxon>Viridiplantae</taxon>
        <taxon>Streptophyta</taxon>
        <taxon>Embryophyta</taxon>
        <taxon>Tracheophyta</taxon>
        <taxon>Spermatophyta</taxon>
        <taxon>Magnoliopsida</taxon>
        <taxon>eudicotyledons</taxon>
        <taxon>Gunneridae</taxon>
        <taxon>Pentapetalae</taxon>
        <taxon>rosids</taxon>
        <taxon>malvids</taxon>
        <taxon>Malvales</taxon>
        <taxon>Malvaceae</taxon>
        <taxon>Malvoideae</taxon>
        <taxon>Gossypium</taxon>
    </lineage>
</organism>
<proteinExistence type="predicted"/>
<name>A0ABR0PMQ5_GOSAR</name>
<keyword evidence="3" id="KW-1185">Reference proteome</keyword>
<dbReference type="InterPro" id="IPR046796">
    <property type="entry name" value="Transposase_32_dom"/>
</dbReference>
<sequence>MPHKRTRACAQIYETQNKFHYEEAKARYEDICKNQQMYPEKGFTLKKSNYNDFTTRIRQVDEALNWELFCEKRPSVDDELVCEFCTNLTCSELTEVPIRGIKVPITSNTIHEFFELLDFENDDYSSLMSNIKPENLQEILEELTVPGSNWIVSKQGIHTYRREYLTPLAKVWFYFI</sequence>
<evidence type="ECO:0000313" key="2">
    <source>
        <dbReference type="EMBL" id="KAK5825710.1"/>
    </source>
</evidence>